<evidence type="ECO:0000313" key="2">
    <source>
        <dbReference type="EMBL" id="AMX00009.1"/>
    </source>
</evidence>
<dbReference type="RefSeq" id="WP_066789939.1">
    <property type="nucleotide sequence ID" value="NZ_CP014806.1"/>
</dbReference>
<feature type="transmembrane region" description="Helical" evidence="1">
    <location>
        <begin position="121"/>
        <end position="140"/>
    </location>
</feature>
<proteinExistence type="predicted"/>
<reference evidence="3" key="2">
    <citation type="submission" date="2016-03" db="EMBL/GenBank/DDBJ databases">
        <authorList>
            <person name="Ploux O."/>
        </authorList>
    </citation>
    <scope>NUCLEOTIDE SEQUENCE [LARGE SCALE GENOMIC DNA]</scope>
    <source>
        <strain evidence="3">PP9</strain>
    </source>
</reference>
<sequence>MNHKNAGVIPLVATVGQVIIFPYYIIWLKEVSLTFTLFAWFFAAFSFAAAWGYQIFQSKKNKKQSFIILVYAGMGVVYLLVGSINQWSESLPYAVVLLQVFLGVLQGYFRAWHSEQETYHLHAVHHYLIVGFMMIGFTFVKIISPVVYITIFGFLLCLCSLWELICKRKFRLSKKV</sequence>
<keyword evidence="1" id="KW-0472">Membrane</keyword>
<dbReference type="OrthoDB" id="2863516at2"/>
<accession>A0A143HE38</accession>
<dbReference type="KEGG" id="rst:ATY39_11600"/>
<name>A0A143HE38_9BACL</name>
<organism evidence="2 3">
    <name type="scientific">Rummeliibacillus stabekisii</name>
    <dbReference type="NCBI Taxonomy" id="241244"/>
    <lineage>
        <taxon>Bacteria</taxon>
        <taxon>Bacillati</taxon>
        <taxon>Bacillota</taxon>
        <taxon>Bacilli</taxon>
        <taxon>Bacillales</taxon>
        <taxon>Caryophanaceae</taxon>
        <taxon>Rummeliibacillus</taxon>
    </lineage>
</organism>
<feature type="transmembrane region" description="Helical" evidence="1">
    <location>
        <begin position="65"/>
        <end position="84"/>
    </location>
</feature>
<gene>
    <name evidence="2" type="ORF">ATY39_11600</name>
</gene>
<feature type="transmembrane region" description="Helical" evidence="1">
    <location>
        <begin position="146"/>
        <end position="165"/>
    </location>
</feature>
<dbReference type="Proteomes" id="UP000076021">
    <property type="component" value="Chromosome"/>
</dbReference>
<feature type="transmembrane region" description="Helical" evidence="1">
    <location>
        <begin position="7"/>
        <end position="27"/>
    </location>
</feature>
<protein>
    <submittedName>
        <fullName evidence="2">Uncharacterized protein</fullName>
    </submittedName>
</protein>
<feature type="transmembrane region" description="Helical" evidence="1">
    <location>
        <begin position="33"/>
        <end position="53"/>
    </location>
</feature>
<dbReference type="AlphaFoldDB" id="A0A143HE38"/>
<evidence type="ECO:0000313" key="3">
    <source>
        <dbReference type="Proteomes" id="UP000076021"/>
    </source>
</evidence>
<dbReference type="EMBL" id="CP014806">
    <property type="protein sequence ID" value="AMX00009.1"/>
    <property type="molecule type" value="Genomic_DNA"/>
</dbReference>
<keyword evidence="1" id="KW-0812">Transmembrane</keyword>
<keyword evidence="3" id="KW-1185">Reference proteome</keyword>
<evidence type="ECO:0000256" key="1">
    <source>
        <dbReference type="SAM" id="Phobius"/>
    </source>
</evidence>
<reference evidence="2 3" key="1">
    <citation type="journal article" date="2016" name="Genome Announc.">
        <title>Whole-Genome Sequence of Rummeliibacillus stabekisii Strain PP9 Isolated from Antarctic Soil.</title>
        <authorList>
            <person name="da Mota F.F."/>
            <person name="Vollu R.E."/>
            <person name="Jurelevicius D."/>
            <person name="Seldin L."/>
        </authorList>
    </citation>
    <scope>NUCLEOTIDE SEQUENCE [LARGE SCALE GENOMIC DNA]</scope>
    <source>
        <strain evidence="2 3">PP9</strain>
    </source>
</reference>
<feature type="transmembrane region" description="Helical" evidence="1">
    <location>
        <begin position="90"/>
        <end position="109"/>
    </location>
</feature>
<keyword evidence="1" id="KW-1133">Transmembrane helix</keyword>